<protein>
    <submittedName>
        <fullName evidence="1">Transposase</fullName>
    </submittedName>
</protein>
<proteinExistence type="predicted"/>
<accession>A0A0N4XIR0</accession>
<dbReference type="AlphaFoldDB" id="A0A0N4XIR0"/>
<dbReference type="WBParaSite" id="NBR_0000241201-mRNA-1">
    <property type="protein sequence ID" value="NBR_0000241201-mRNA-1"/>
    <property type="gene ID" value="NBR_0000241201"/>
</dbReference>
<name>A0A0N4XIR0_NIPBR</name>
<reference evidence="1" key="1">
    <citation type="submission" date="2017-02" db="UniProtKB">
        <authorList>
            <consortium name="WormBaseParasite"/>
        </authorList>
    </citation>
    <scope>IDENTIFICATION</scope>
</reference>
<organism evidence="1">
    <name type="scientific">Nippostrongylus brasiliensis</name>
    <name type="common">Rat hookworm</name>
    <dbReference type="NCBI Taxonomy" id="27835"/>
    <lineage>
        <taxon>Eukaryota</taxon>
        <taxon>Metazoa</taxon>
        <taxon>Ecdysozoa</taxon>
        <taxon>Nematoda</taxon>
        <taxon>Chromadorea</taxon>
        <taxon>Rhabditida</taxon>
        <taxon>Rhabditina</taxon>
        <taxon>Rhabditomorpha</taxon>
        <taxon>Strongyloidea</taxon>
        <taxon>Heligmosomidae</taxon>
        <taxon>Nippostrongylus</taxon>
    </lineage>
</organism>
<sequence>LFKISVYSQSSLLSNASFRRIVQFADLSSKTIGKNDVVVIPNAKTLYRPGISIINEKEFVSESKEFQMTTARPVQH</sequence>
<evidence type="ECO:0000313" key="1">
    <source>
        <dbReference type="WBParaSite" id="NBR_0000241201-mRNA-1"/>
    </source>
</evidence>